<dbReference type="PROSITE" id="PS50181">
    <property type="entry name" value="FBOX"/>
    <property type="match status" value="1"/>
</dbReference>
<evidence type="ECO:0000313" key="3">
    <source>
        <dbReference type="EMBL" id="PIL25670.1"/>
    </source>
</evidence>
<accession>A0A2G8RVY0</accession>
<dbReference type="Proteomes" id="UP000230002">
    <property type="component" value="Unassembled WGS sequence"/>
</dbReference>
<dbReference type="STRING" id="1077348.A0A2G8RVY0"/>
<comment type="caution">
    <text evidence="3">The sequence shown here is derived from an EMBL/GenBank/DDBJ whole genome shotgun (WGS) entry which is preliminary data.</text>
</comment>
<dbReference type="InterPro" id="IPR036047">
    <property type="entry name" value="F-box-like_dom_sf"/>
</dbReference>
<evidence type="ECO:0000256" key="1">
    <source>
        <dbReference type="SAM" id="MobiDB-lite"/>
    </source>
</evidence>
<dbReference type="Pfam" id="PF00646">
    <property type="entry name" value="F-box"/>
    <property type="match status" value="1"/>
</dbReference>
<dbReference type="InterPro" id="IPR001810">
    <property type="entry name" value="F-box_dom"/>
</dbReference>
<evidence type="ECO:0000259" key="2">
    <source>
        <dbReference type="PROSITE" id="PS50181"/>
    </source>
</evidence>
<proteinExistence type="predicted"/>
<dbReference type="EMBL" id="AYKW01000045">
    <property type="protein sequence ID" value="PIL25670.1"/>
    <property type="molecule type" value="Genomic_DNA"/>
</dbReference>
<name>A0A2G8RVY0_9APHY</name>
<organism evidence="3 4">
    <name type="scientific">Ganoderma sinense ZZ0214-1</name>
    <dbReference type="NCBI Taxonomy" id="1077348"/>
    <lineage>
        <taxon>Eukaryota</taxon>
        <taxon>Fungi</taxon>
        <taxon>Dikarya</taxon>
        <taxon>Basidiomycota</taxon>
        <taxon>Agaricomycotina</taxon>
        <taxon>Agaricomycetes</taxon>
        <taxon>Polyporales</taxon>
        <taxon>Polyporaceae</taxon>
        <taxon>Ganoderma</taxon>
    </lineage>
</organism>
<evidence type="ECO:0000313" key="4">
    <source>
        <dbReference type="Proteomes" id="UP000230002"/>
    </source>
</evidence>
<keyword evidence="4" id="KW-1185">Reference proteome</keyword>
<dbReference type="OrthoDB" id="3034442at2759"/>
<feature type="region of interest" description="Disordered" evidence="1">
    <location>
        <begin position="362"/>
        <end position="399"/>
    </location>
</feature>
<gene>
    <name evidence="3" type="ORF">GSI_11420</name>
</gene>
<dbReference type="AlphaFoldDB" id="A0A2G8RVY0"/>
<protein>
    <recommendedName>
        <fullName evidence="2">F-box domain-containing protein</fullName>
    </recommendedName>
</protein>
<sequence>MNLLQLDDDTLVLIFGFLPVSSIIVLRQTCQRLASISKLRFIWRQACIDQVLSKGYPFPARQLANTLPVSDLERQVIRSLRLGAFWTSSVEDPSPRSLEFQASTGTGVSHVRFLSGRGGRYLVTVYKGIWSMISCWDIGDPFRSAKAHKVGDWCPKNTIFSGFVVNSDPESAAALAVAVQHGGGTQSIEVLSVTNQDGTSCFQPICSIATTFRPIALRGELIAFSDDGSETVVMNWRENTFALLKGAQRPIDERFQYNRCLQVVFAYKSILVVRARTVELFSDPELRPTDAAEHATYQPIGSHSFGWIDGVAVSSQSEPLLDTVEASPRPRHEPLSIVLRAESDDPWASDVHKLEQFVLAPNPAFESDPPATAPGMEKPKPATDSPGAPRADSMLEPPTPAPYIFPPTRAEHTSPTVRGFLRCRDIALGPAGTALWIQPRAARTAHLTGFDVHSSSTQVADGMNPDFDFLHPAAAPLGPDDALAQTQADVGSGGLAVGSAGSHAEALCAAVFAGPLQRRGFGSEPVGAETRTRTKTKTLCVQRKEGCNWTAFDYDEEGGRVALGSSDGSVTVLDLV</sequence>
<feature type="domain" description="F-box" evidence="2">
    <location>
        <begin position="1"/>
        <end position="46"/>
    </location>
</feature>
<dbReference type="SUPFAM" id="SSF81383">
    <property type="entry name" value="F-box domain"/>
    <property type="match status" value="1"/>
</dbReference>
<reference evidence="3 4" key="1">
    <citation type="journal article" date="2015" name="Sci. Rep.">
        <title>Chromosome-level genome map provides insights into diverse defense mechanisms in the medicinal fungus Ganoderma sinense.</title>
        <authorList>
            <person name="Zhu Y."/>
            <person name="Xu J."/>
            <person name="Sun C."/>
            <person name="Zhou S."/>
            <person name="Xu H."/>
            <person name="Nelson D.R."/>
            <person name="Qian J."/>
            <person name="Song J."/>
            <person name="Luo H."/>
            <person name="Xiang L."/>
            <person name="Li Y."/>
            <person name="Xu Z."/>
            <person name="Ji A."/>
            <person name="Wang L."/>
            <person name="Lu S."/>
            <person name="Hayward A."/>
            <person name="Sun W."/>
            <person name="Li X."/>
            <person name="Schwartz D.C."/>
            <person name="Wang Y."/>
            <person name="Chen S."/>
        </authorList>
    </citation>
    <scope>NUCLEOTIDE SEQUENCE [LARGE SCALE GENOMIC DNA]</scope>
    <source>
        <strain evidence="3 4">ZZ0214-1</strain>
    </source>
</reference>